<feature type="compositionally biased region" description="Polar residues" evidence="1">
    <location>
        <begin position="122"/>
        <end position="150"/>
    </location>
</feature>
<feature type="compositionally biased region" description="Polar residues" evidence="1">
    <location>
        <begin position="187"/>
        <end position="197"/>
    </location>
</feature>
<feature type="region of interest" description="Disordered" evidence="1">
    <location>
        <begin position="178"/>
        <end position="197"/>
    </location>
</feature>
<name>A0A7H9B9E1_ZYGMR</name>
<gene>
    <name evidence="2" type="ORF">HG535_0H03970</name>
</gene>
<proteinExistence type="predicted"/>
<dbReference type="Gene3D" id="2.60.40.10">
    <property type="entry name" value="Immunoglobulins"/>
    <property type="match status" value="1"/>
</dbReference>
<dbReference type="Proteomes" id="UP000509704">
    <property type="component" value="Chromosome 8"/>
</dbReference>
<dbReference type="EMBL" id="CP058611">
    <property type="protein sequence ID" value="QLG75070.1"/>
    <property type="molecule type" value="Genomic_DNA"/>
</dbReference>
<evidence type="ECO:0008006" key="4">
    <source>
        <dbReference type="Google" id="ProtNLM"/>
    </source>
</evidence>
<keyword evidence="3" id="KW-1185">Reference proteome</keyword>
<dbReference type="OrthoDB" id="5873279at2759"/>
<dbReference type="AlphaFoldDB" id="A0A7H9B9E1"/>
<dbReference type="InterPro" id="IPR013783">
    <property type="entry name" value="Ig-like_fold"/>
</dbReference>
<protein>
    <recommendedName>
        <fullName evidence="4">AMP-activated protein kinase glycogen-binding domain-containing protein</fullName>
    </recommendedName>
</protein>
<reference evidence="2 3" key="1">
    <citation type="submission" date="2020-07" db="EMBL/GenBank/DDBJ databases">
        <title>The yeast mating-type switching endonuclease HO is a domesticated member of an unorthodox homing genetic element family.</title>
        <authorList>
            <person name="Coughlan A.Y."/>
            <person name="Lombardi L."/>
            <person name="Braun-Galleani S."/>
            <person name="Martos A.R."/>
            <person name="Galeote V."/>
            <person name="Bigey F."/>
            <person name="Dequin S."/>
            <person name="Byrne K.P."/>
            <person name="Wolfe K.H."/>
        </authorList>
    </citation>
    <scope>NUCLEOTIDE SEQUENCE [LARGE SCALE GENOMIC DNA]</scope>
    <source>
        <strain evidence="2 3">NRRL Y-6702</strain>
    </source>
</reference>
<evidence type="ECO:0000313" key="2">
    <source>
        <dbReference type="EMBL" id="QLG75070.1"/>
    </source>
</evidence>
<dbReference type="CDD" id="cd02859">
    <property type="entry name" value="E_set_AMPKbeta_like_N"/>
    <property type="match status" value="1"/>
</dbReference>
<dbReference type="SUPFAM" id="SSF81296">
    <property type="entry name" value="E set domains"/>
    <property type="match status" value="1"/>
</dbReference>
<dbReference type="KEGG" id="zmk:HG535_0H03970"/>
<evidence type="ECO:0000313" key="3">
    <source>
        <dbReference type="Proteomes" id="UP000509704"/>
    </source>
</evidence>
<evidence type="ECO:0000256" key="1">
    <source>
        <dbReference type="SAM" id="MobiDB-lite"/>
    </source>
</evidence>
<organism evidence="2 3">
    <name type="scientific">Zygotorulaspora mrakii</name>
    <name type="common">Zygosaccharomyces mrakii</name>
    <dbReference type="NCBI Taxonomy" id="42260"/>
    <lineage>
        <taxon>Eukaryota</taxon>
        <taxon>Fungi</taxon>
        <taxon>Dikarya</taxon>
        <taxon>Ascomycota</taxon>
        <taxon>Saccharomycotina</taxon>
        <taxon>Saccharomycetes</taxon>
        <taxon>Saccharomycetales</taxon>
        <taxon>Saccharomycetaceae</taxon>
        <taxon>Zygotorulaspora</taxon>
    </lineage>
</organism>
<dbReference type="GeneID" id="59238873"/>
<sequence length="224" mass="25279">MVKIIYKHSGRNFQNLRIAGDFTDWKALPMVKKLEVGACEDSWEVSVDATRLPKGASKIHFKFIDDDGIWFTDDNYAKEVDESSNENNVKFITENETNKSETDPDNEYPTKIADDGPKSPAPSLQESLQQEVTETPRQVESENAPNQVLSSEPEDDPESVGEPAILVNHSDAEEIANKHAHDEEEPPTSSGTVYTNKGQTPEQYKNFLAKIIAFFTNLFHNWFN</sequence>
<feature type="region of interest" description="Disordered" evidence="1">
    <location>
        <begin position="80"/>
        <end position="162"/>
    </location>
</feature>
<accession>A0A7H9B9E1</accession>
<dbReference type="InterPro" id="IPR014756">
    <property type="entry name" value="Ig_E-set"/>
</dbReference>
<dbReference type="RefSeq" id="XP_037146795.1">
    <property type="nucleotide sequence ID" value="XM_037290900.1"/>
</dbReference>